<keyword evidence="1" id="KW-0472">Membrane</keyword>
<dbReference type="Proteomes" id="UP000294881">
    <property type="component" value="Unassembled WGS sequence"/>
</dbReference>
<proteinExistence type="predicted"/>
<name>A0A4V2RWQ3_9HYPH</name>
<gene>
    <name evidence="2" type="ORF">EV666_11757</name>
</gene>
<feature type="transmembrane region" description="Helical" evidence="1">
    <location>
        <begin position="42"/>
        <end position="62"/>
    </location>
</feature>
<dbReference type="AlphaFoldDB" id="A0A4V2RWQ3"/>
<evidence type="ECO:0000313" key="3">
    <source>
        <dbReference type="Proteomes" id="UP000294881"/>
    </source>
</evidence>
<comment type="caution">
    <text evidence="2">The sequence shown here is derived from an EMBL/GenBank/DDBJ whole genome shotgun (WGS) entry which is preliminary data.</text>
</comment>
<keyword evidence="3" id="KW-1185">Reference proteome</keyword>
<keyword evidence="1" id="KW-1133">Transmembrane helix</keyword>
<evidence type="ECO:0000313" key="2">
    <source>
        <dbReference type="EMBL" id="TCO09533.1"/>
    </source>
</evidence>
<keyword evidence="1" id="KW-0812">Transmembrane</keyword>
<feature type="non-terminal residue" evidence="2">
    <location>
        <position position="1"/>
    </location>
</feature>
<dbReference type="EMBL" id="SLWL01000017">
    <property type="protein sequence ID" value="TCO09533.1"/>
    <property type="molecule type" value="Genomic_DNA"/>
</dbReference>
<accession>A0A4V2RWQ3</accession>
<organism evidence="2 3">
    <name type="scientific">Camelimonas lactis</name>
    <dbReference type="NCBI Taxonomy" id="659006"/>
    <lineage>
        <taxon>Bacteria</taxon>
        <taxon>Pseudomonadati</taxon>
        <taxon>Pseudomonadota</taxon>
        <taxon>Alphaproteobacteria</taxon>
        <taxon>Hyphomicrobiales</taxon>
        <taxon>Chelatococcaceae</taxon>
        <taxon>Camelimonas</taxon>
    </lineage>
</organism>
<protein>
    <submittedName>
        <fullName evidence="2">Uncharacterized protein</fullName>
    </submittedName>
</protein>
<reference evidence="2 3" key="1">
    <citation type="submission" date="2019-03" db="EMBL/GenBank/DDBJ databases">
        <title>Genomic Encyclopedia of Type Strains, Phase IV (KMG-IV): sequencing the most valuable type-strain genomes for metagenomic binning, comparative biology and taxonomic classification.</title>
        <authorList>
            <person name="Goeker M."/>
        </authorList>
    </citation>
    <scope>NUCLEOTIDE SEQUENCE [LARGE SCALE GENOMIC DNA]</scope>
    <source>
        <strain evidence="2 3">DSM 22958</strain>
    </source>
</reference>
<evidence type="ECO:0000256" key="1">
    <source>
        <dbReference type="SAM" id="Phobius"/>
    </source>
</evidence>
<dbReference type="RefSeq" id="WP_207906431.1">
    <property type="nucleotide sequence ID" value="NZ_SLWL01000017.1"/>
</dbReference>
<sequence>HDAVEMLPMIAWNARPSSGGISAHHPVEHAATFVASRHGLPAVGWCLTITALVSAAAFAVAARQSPVCDALAPAET</sequence>